<dbReference type="Proteomes" id="UP001221898">
    <property type="component" value="Unassembled WGS sequence"/>
</dbReference>
<dbReference type="EMBL" id="JAINUG010000095">
    <property type="protein sequence ID" value="KAJ8397785.1"/>
    <property type="molecule type" value="Genomic_DNA"/>
</dbReference>
<accession>A0AAD7WIE1</accession>
<keyword evidence="3" id="KW-1185">Reference proteome</keyword>
<evidence type="ECO:0000256" key="1">
    <source>
        <dbReference type="SAM" id="MobiDB-lite"/>
    </source>
</evidence>
<dbReference type="AlphaFoldDB" id="A0AAD7WIE1"/>
<protein>
    <submittedName>
        <fullName evidence="2">Uncharacterized protein</fullName>
    </submittedName>
</protein>
<feature type="region of interest" description="Disordered" evidence="1">
    <location>
        <begin position="14"/>
        <end position="58"/>
    </location>
</feature>
<organism evidence="2 3">
    <name type="scientific">Aldrovandia affinis</name>
    <dbReference type="NCBI Taxonomy" id="143900"/>
    <lineage>
        <taxon>Eukaryota</taxon>
        <taxon>Metazoa</taxon>
        <taxon>Chordata</taxon>
        <taxon>Craniata</taxon>
        <taxon>Vertebrata</taxon>
        <taxon>Euteleostomi</taxon>
        <taxon>Actinopterygii</taxon>
        <taxon>Neopterygii</taxon>
        <taxon>Teleostei</taxon>
        <taxon>Notacanthiformes</taxon>
        <taxon>Halosauridae</taxon>
        <taxon>Aldrovandia</taxon>
    </lineage>
</organism>
<reference evidence="2" key="1">
    <citation type="journal article" date="2023" name="Science">
        <title>Genome structures resolve the early diversification of teleost fishes.</title>
        <authorList>
            <person name="Parey E."/>
            <person name="Louis A."/>
            <person name="Montfort J."/>
            <person name="Bouchez O."/>
            <person name="Roques C."/>
            <person name="Iampietro C."/>
            <person name="Lluch J."/>
            <person name="Castinel A."/>
            <person name="Donnadieu C."/>
            <person name="Desvignes T."/>
            <person name="Floi Bucao C."/>
            <person name="Jouanno E."/>
            <person name="Wen M."/>
            <person name="Mejri S."/>
            <person name="Dirks R."/>
            <person name="Jansen H."/>
            <person name="Henkel C."/>
            <person name="Chen W.J."/>
            <person name="Zahm M."/>
            <person name="Cabau C."/>
            <person name="Klopp C."/>
            <person name="Thompson A.W."/>
            <person name="Robinson-Rechavi M."/>
            <person name="Braasch I."/>
            <person name="Lecointre G."/>
            <person name="Bobe J."/>
            <person name="Postlethwait J.H."/>
            <person name="Berthelot C."/>
            <person name="Roest Crollius H."/>
            <person name="Guiguen Y."/>
        </authorList>
    </citation>
    <scope>NUCLEOTIDE SEQUENCE</scope>
    <source>
        <strain evidence="2">NC1722</strain>
    </source>
</reference>
<comment type="caution">
    <text evidence="2">The sequence shown here is derived from an EMBL/GenBank/DDBJ whole genome shotgun (WGS) entry which is preliminary data.</text>
</comment>
<sequence>MSALVTFLQITSSLGPRSAERGRLPLRPRADALSPDAPRTRPGAGTHGRPSVRSSRAGFMDAQGQISRASRSCFRRAENVYFGGTKWSSVFVANAVQAVAQCALSRAPLR</sequence>
<gene>
    <name evidence="2" type="ORF">AAFF_G00434740</name>
</gene>
<evidence type="ECO:0000313" key="2">
    <source>
        <dbReference type="EMBL" id="KAJ8397785.1"/>
    </source>
</evidence>
<proteinExistence type="predicted"/>
<name>A0AAD7WIE1_9TELE</name>
<evidence type="ECO:0000313" key="3">
    <source>
        <dbReference type="Proteomes" id="UP001221898"/>
    </source>
</evidence>